<proteinExistence type="predicted"/>
<accession>A0A6P5EBU7</accession>
<dbReference type="InterPro" id="IPR056594">
    <property type="entry name" value="AT5G49610-like_b-prop"/>
</dbReference>
<keyword evidence="1" id="KW-0812">Transmembrane</keyword>
<dbReference type="Proteomes" id="UP000515123">
    <property type="component" value="Unplaced"/>
</dbReference>
<evidence type="ECO:0000313" key="3">
    <source>
        <dbReference type="Proteomes" id="UP000515123"/>
    </source>
</evidence>
<dbReference type="SUPFAM" id="SSF81383">
    <property type="entry name" value="F-box domain"/>
    <property type="match status" value="1"/>
</dbReference>
<keyword evidence="1" id="KW-1133">Transmembrane helix</keyword>
<dbReference type="GeneID" id="109704487"/>
<gene>
    <name evidence="4" type="primary">LOC109704487</name>
</gene>
<keyword evidence="1" id="KW-0472">Membrane</keyword>
<feature type="domain" description="F-box" evidence="2">
    <location>
        <begin position="5"/>
        <end position="50"/>
    </location>
</feature>
<evidence type="ECO:0000259" key="2">
    <source>
        <dbReference type="PROSITE" id="PS50181"/>
    </source>
</evidence>
<dbReference type="InterPro" id="IPR050796">
    <property type="entry name" value="SCF_F-box_component"/>
</dbReference>
<dbReference type="NCBIfam" id="TIGR01640">
    <property type="entry name" value="F_box_assoc_1"/>
    <property type="match status" value="1"/>
</dbReference>
<feature type="transmembrane region" description="Helical" evidence="1">
    <location>
        <begin position="349"/>
        <end position="370"/>
    </location>
</feature>
<keyword evidence="3" id="KW-1185">Reference proteome</keyword>
<dbReference type="Pfam" id="PF23635">
    <property type="entry name" value="Beta-prop_AT5G49610-like"/>
    <property type="match status" value="1"/>
</dbReference>
<dbReference type="SMART" id="SM00256">
    <property type="entry name" value="FBOX"/>
    <property type="match status" value="1"/>
</dbReference>
<reference evidence="3" key="1">
    <citation type="journal article" date="2015" name="Nat. Genet.">
        <title>The pineapple genome and the evolution of CAM photosynthesis.</title>
        <authorList>
            <person name="Ming R."/>
            <person name="VanBuren R."/>
            <person name="Wai C.M."/>
            <person name="Tang H."/>
            <person name="Schatz M.C."/>
            <person name="Bowers J.E."/>
            <person name="Lyons E."/>
            <person name="Wang M.L."/>
            <person name="Chen J."/>
            <person name="Biggers E."/>
            <person name="Zhang J."/>
            <person name="Huang L."/>
            <person name="Zhang L."/>
            <person name="Miao W."/>
            <person name="Zhang J."/>
            <person name="Ye Z."/>
            <person name="Miao C."/>
            <person name="Lin Z."/>
            <person name="Wang H."/>
            <person name="Zhou H."/>
            <person name="Yim W.C."/>
            <person name="Priest H.D."/>
            <person name="Zheng C."/>
            <person name="Woodhouse M."/>
            <person name="Edger P.P."/>
            <person name="Guyot R."/>
            <person name="Guo H.B."/>
            <person name="Guo H."/>
            <person name="Zheng G."/>
            <person name="Singh R."/>
            <person name="Sharma A."/>
            <person name="Min X."/>
            <person name="Zheng Y."/>
            <person name="Lee H."/>
            <person name="Gurtowski J."/>
            <person name="Sedlazeck F.J."/>
            <person name="Harkess A."/>
            <person name="McKain M.R."/>
            <person name="Liao Z."/>
            <person name="Fang J."/>
            <person name="Liu J."/>
            <person name="Zhang X."/>
            <person name="Zhang Q."/>
            <person name="Hu W."/>
            <person name="Qin Y."/>
            <person name="Wang K."/>
            <person name="Chen L.Y."/>
            <person name="Shirley N."/>
            <person name="Lin Y.R."/>
            <person name="Liu L.Y."/>
            <person name="Hernandez A.G."/>
            <person name="Wright C.L."/>
            <person name="Bulone V."/>
            <person name="Tuskan G.A."/>
            <person name="Heath K."/>
            <person name="Zee F."/>
            <person name="Moore P.H."/>
            <person name="Sunkar R."/>
            <person name="Leebens-Mack J.H."/>
            <person name="Mockler T."/>
            <person name="Bennetzen J.L."/>
            <person name="Freeling M."/>
            <person name="Sankoff D."/>
            <person name="Paterson A.H."/>
            <person name="Zhu X."/>
            <person name="Yang X."/>
            <person name="Smith J.A."/>
            <person name="Cushman J.C."/>
            <person name="Paull R.E."/>
            <person name="Yu Q."/>
        </authorList>
    </citation>
    <scope>NUCLEOTIDE SEQUENCE [LARGE SCALE GENOMIC DNA]</scope>
    <source>
        <strain evidence="3">cv. F153</strain>
    </source>
</reference>
<dbReference type="PROSITE" id="PS50181">
    <property type="entry name" value="FBOX"/>
    <property type="match status" value="1"/>
</dbReference>
<dbReference type="PANTHER" id="PTHR31672">
    <property type="entry name" value="BNACNNG10540D PROTEIN"/>
    <property type="match status" value="1"/>
</dbReference>
<evidence type="ECO:0000313" key="4">
    <source>
        <dbReference type="RefSeq" id="XP_020080819.1"/>
    </source>
</evidence>
<dbReference type="PANTHER" id="PTHR31672:SF2">
    <property type="entry name" value="F-BOX DOMAIN-CONTAINING PROTEIN"/>
    <property type="match status" value="1"/>
</dbReference>
<feature type="transmembrane region" description="Helical" evidence="1">
    <location>
        <begin position="408"/>
        <end position="429"/>
    </location>
</feature>
<organism evidence="3 4">
    <name type="scientific">Ananas comosus</name>
    <name type="common">Pineapple</name>
    <name type="synonym">Ananas ananas</name>
    <dbReference type="NCBI Taxonomy" id="4615"/>
    <lineage>
        <taxon>Eukaryota</taxon>
        <taxon>Viridiplantae</taxon>
        <taxon>Streptophyta</taxon>
        <taxon>Embryophyta</taxon>
        <taxon>Tracheophyta</taxon>
        <taxon>Spermatophyta</taxon>
        <taxon>Magnoliopsida</taxon>
        <taxon>Liliopsida</taxon>
        <taxon>Poales</taxon>
        <taxon>Bromeliaceae</taxon>
        <taxon>Bromelioideae</taxon>
        <taxon>Ananas</taxon>
    </lineage>
</organism>
<dbReference type="InterPro" id="IPR036047">
    <property type="entry name" value="F-box-like_dom_sf"/>
</dbReference>
<dbReference type="InterPro" id="IPR001810">
    <property type="entry name" value="F-box_dom"/>
</dbReference>
<dbReference type="OrthoDB" id="724345at2759"/>
<dbReference type="AlphaFoldDB" id="A0A6P5EBU7"/>
<dbReference type="RefSeq" id="XP_020080819.1">
    <property type="nucleotide sequence ID" value="XM_020225230.1"/>
</dbReference>
<sequence length="439" mass="50562">MNPRDSHPVSLPIDLTIQILARLPTKSLLRFRSVCKLWREVLSQKQFVDLHFALSSRTRGVAIESPDHAASTPDLVCVDPILGVSAFSLDFLDDRVKIRASCNGLLCCSSVRSRGVYYVCNPMTREFRVLPRTRERPFTRSEPEYEATLVGLGFDPATWRIHVAIAGFHRSFGRWPRGGDRRLVCKVFDAATGAWTRFAASMCDEFTCMNRNQSVYAGCSMNWLTHCCRYVSVLDLENMLWGKITLPDEVLATQQGTRFYLLELEGSVSVVQMSRFWMSTWVLKDRAKEEWALVDRVNLRCIDGYAASVFPISQTKDVVFMATQKKILMHDRNSRVWKEVYGVEGNFTYPLWFSAFAFGSTLFPCRQAIFHMHSVRRARRSFFLLAHKSAGRRESHLRSSYKKRGVSWLPTSYFLLHLHVLIVFLFLALEKFYSLFFSC</sequence>
<dbReference type="InterPro" id="IPR017451">
    <property type="entry name" value="F-box-assoc_interact_dom"/>
</dbReference>
<dbReference type="Pfam" id="PF00646">
    <property type="entry name" value="F-box"/>
    <property type="match status" value="1"/>
</dbReference>
<evidence type="ECO:0000256" key="1">
    <source>
        <dbReference type="SAM" id="Phobius"/>
    </source>
</evidence>
<reference evidence="4" key="2">
    <citation type="submission" date="2025-08" db="UniProtKB">
        <authorList>
            <consortium name="RefSeq"/>
        </authorList>
    </citation>
    <scope>IDENTIFICATION</scope>
    <source>
        <tissue evidence="4">Leaf</tissue>
    </source>
</reference>
<name>A0A6P5EBU7_ANACO</name>
<dbReference type="Gene3D" id="1.20.1280.50">
    <property type="match status" value="1"/>
</dbReference>
<dbReference type="CDD" id="cd22157">
    <property type="entry name" value="F-box_AtFBW1-like"/>
    <property type="match status" value="1"/>
</dbReference>
<protein>
    <submittedName>
        <fullName evidence="4">F-box protein At5g49610-like isoform X1</fullName>
    </submittedName>
</protein>